<evidence type="ECO:0000256" key="1">
    <source>
        <dbReference type="ARBA" id="ARBA00001947"/>
    </source>
</evidence>
<dbReference type="InterPro" id="IPR013149">
    <property type="entry name" value="ADH-like_C"/>
</dbReference>
<dbReference type="Gene3D" id="3.40.50.720">
    <property type="entry name" value="NAD(P)-binding Rossmann-like Domain"/>
    <property type="match status" value="1"/>
</dbReference>
<comment type="similarity">
    <text evidence="2">Belongs to the zinc-containing alcohol dehydrogenase family. Class-III subfamily.</text>
</comment>
<keyword evidence="5 11" id="KW-0479">Metal-binding</keyword>
<comment type="subunit">
    <text evidence="3">Homodimer.</text>
</comment>
<reference evidence="14" key="2">
    <citation type="submission" date="2015-03" db="UniProtKB">
        <authorList>
            <consortium name="EnsemblPlants"/>
        </authorList>
    </citation>
    <scope>IDENTIFICATION</scope>
</reference>
<dbReference type="Gene3D" id="3.90.180.10">
    <property type="entry name" value="Medium-chain alcohol dehydrogenases, catalytic domain"/>
    <property type="match status" value="1"/>
</dbReference>
<feature type="domain" description="Alcohol dehydrogenase-like C-terminal" evidence="12">
    <location>
        <begin position="217"/>
        <end position="339"/>
    </location>
</feature>
<dbReference type="GO" id="GO:0005829">
    <property type="term" value="C:cytosol"/>
    <property type="evidence" value="ECO:0007669"/>
    <property type="project" value="TreeGrafter"/>
</dbReference>
<dbReference type="AlphaFoldDB" id="A0A0D3CDU0"/>
<reference evidence="14 15" key="1">
    <citation type="journal article" date="2014" name="Genome Biol.">
        <title>Transcriptome and methylome profiling reveals relics of genome dominance in the mesopolyploid Brassica oleracea.</title>
        <authorList>
            <person name="Parkin I.A."/>
            <person name="Koh C."/>
            <person name="Tang H."/>
            <person name="Robinson S.J."/>
            <person name="Kagale S."/>
            <person name="Clarke W.E."/>
            <person name="Town C.D."/>
            <person name="Nixon J."/>
            <person name="Krishnakumar V."/>
            <person name="Bidwell S.L."/>
            <person name="Denoeud F."/>
            <person name="Belcram H."/>
            <person name="Links M.G."/>
            <person name="Just J."/>
            <person name="Clarke C."/>
            <person name="Bender T."/>
            <person name="Huebert T."/>
            <person name="Mason A.S."/>
            <person name="Pires J.C."/>
            <person name="Barker G."/>
            <person name="Moore J."/>
            <person name="Walley P.G."/>
            <person name="Manoli S."/>
            <person name="Batley J."/>
            <person name="Edwards D."/>
            <person name="Nelson M.N."/>
            <person name="Wang X."/>
            <person name="Paterson A.H."/>
            <person name="King G."/>
            <person name="Bancroft I."/>
            <person name="Chalhoub B."/>
            <person name="Sharpe A.G."/>
        </authorList>
    </citation>
    <scope>NUCLEOTIDE SEQUENCE</scope>
    <source>
        <strain evidence="14 15">cv. TO1000</strain>
    </source>
</reference>
<keyword evidence="7" id="KW-0560">Oxidoreductase</keyword>
<dbReference type="eggNOG" id="KOG0022">
    <property type="taxonomic scope" value="Eukaryota"/>
</dbReference>
<keyword evidence="15" id="KW-1185">Reference proteome</keyword>
<dbReference type="OMA" id="MVISFHT"/>
<dbReference type="EnsemblPlants" id="Bo5g049370.1">
    <property type="protein sequence ID" value="Bo5g049370.1"/>
    <property type="gene ID" value="Bo5g049370"/>
</dbReference>
<protein>
    <recommendedName>
        <fullName evidence="4">alcohol dehydrogenase</fullName>
        <ecNumber evidence="4">1.1.1.1</ecNumber>
    </recommendedName>
</protein>
<dbReference type="InterPro" id="IPR036291">
    <property type="entry name" value="NAD(P)-bd_dom_sf"/>
</dbReference>
<dbReference type="HOGENOM" id="CLU_026673_14_0_1"/>
<sequence length="399" mass="43492">MAETQGKVITCRAAVAWGPKEPLVIQEICVDPPQEMEVRVKILYTSICHTDLGTWTGVNEAERAFPRILGHEAVGVVESVGEGVKDVKEGDYVIPTFNGECGECRVCKKEVSNLCERYKVDPMKRLMVNDGGTRFSTTTNKDGGSSQSQRIYHFLNTSTFTEYTVLDSACVVKIDPNAPLKQMSLLSCGVSTGVGAAWNTAKVKEGTTTAVFGLGSVGLAVAEGARARGASRIIGVDANASKFEKGKVMGVTDFINPKDLTKPVHERIRELTRGGVDYSFECTGNVDVLREAFLSTHAGWGSTVLVGIYATPRTLPLHPMELFDGRKITGSVFGGFKPKSQLPSFAQQCMKGVVKLEPFITNELPFEKINDAFQLLRDGKSLRCLLQIAKHTTRKQQGY</sequence>
<evidence type="ECO:0000256" key="8">
    <source>
        <dbReference type="ARBA" id="ARBA00023027"/>
    </source>
</evidence>
<dbReference type="Gramene" id="Bo5g049370.1">
    <property type="protein sequence ID" value="Bo5g049370.1"/>
    <property type="gene ID" value="Bo5g049370"/>
</dbReference>
<organism evidence="14 15">
    <name type="scientific">Brassica oleracea var. oleracea</name>
    <dbReference type="NCBI Taxonomy" id="109376"/>
    <lineage>
        <taxon>Eukaryota</taxon>
        <taxon>Viridiplantae</taxon>
        <taxon>Streptophyta</taxon>
        <taxon>Embryophyta</taxon>
        <taxon>Tracheophyta</taxon>
        <taxon>Spermatophyta</taxon>
        <taxon>Magnoliopsida</taxon>
        <taxon>eudicotyledons</taxon>
        <taxon>Gunneridae</taxon>
        <taxon>Pentapetalae</taxon>
        <taxon>rosids</taxon>
        <taxon>malvids</taxon>
        <taxon>Brassicales</taxon>
        <taxon>Brassicaceae</taxon>
        <taxon>Brassiceae</taxon>
        <taxon>Brassica</taxon>
    </lineage>
</organism>
<dbReference type="FunFam" id="3.40.50.720:FF:000003">
    <property type="entry name" value="S-(hydroxymethyl)glutathione dehydrogenase"/>
    <property type="match status" value="1"/>
</dbReference>
<dbReference type="PANTHER" id="PTHR43880">
    <property type="entry name" value="ALCOHOL DEHYDROGENASE"/>
    <property type="match status" value="1"/>
</dbReference>
<evidence type="ECO:0000256" key="11">
    <source>
        <dbReference type="RuleBase" id="RU361277"/>
    </source>
</evidence>
<evidence type="ECO:0000256" key="4">
    <source>
        <dbReference type="ARBA" id="ARBA00013190"/>
    </source>
</evidence>
<dbReference type="InterPro" id="IPR013154">
    <property type="entry name" value="ADH-like_N"/>
</dbReference>
<comment type="cofactor">
    <cofactor evidence="1 11">
        <name>Zn(2+)</name>
        <dbReference type="ChEBI" id="CHEBI:29105"/>
    </cofactor>
</comment>
<dbReference type="FunFam" id="3.90.180.10:FF:000007">
    <property type="entry name" value="Alcohol dehydrogenase 6"/>
    <property type="match status" value="1"/>
</dbReference>
<evidence type="ECO:0000256" key="7">
    <source>
        <dbReference type="ARBA" id="ARBA00023002"/>
    </source>
</evidence>
<comment type="catalytic activity">
    <reaction evidence="10">
        <text>a primary alcohol + NAD(+) = an aldehyde + NADH + H(+)</text>
        <dbReference type="Rhea" id="RHEA:10736"/>
        <dbReference type="ChEBI" id="CHEBI:15378"/>
        <dbReference type="ChEBI" id="CHEBI:15734"/>
        <dbReference type="ChEBI" id="CHEBI:17478"/>
        <dbReference type="ChEBI" id="CHEBI:57540"/>
        <dbReference type="ChEBI" id="CHEBI:57945"/>
        <dbReference type="EC" id="1.1.1.1"/>
    </reaction>
</comment>
<dbReference type="GO" id="GO:0046294">
    <property type="term" value="P:formaldehyde catabolic process"/>
    <property type="evidence" value="ECO:0007669"/>
    <property type="project" value="TreeGrafter"/>
</dbReference>
<dbReference type="GO" id="GO:0008270">
    <property type="term" value="F:zinc ion binding"/>
    <property type="evidence" value="ECO:0007669"/>
    <property type="project" value="InterPro"/>
</dbReference>
<dbReference type="InterPro" id="IPR011032">
    <property type="entry name" value="GroES-like_sf"/>
</dbReference>
<dbReference type="SUPFAM" id="SSF51735">
    <property type="entry name" value="NAD(P)-binding Rossmann-fold domains"/>
    <property type="match status" value="1"/>
</dbReference>
<dbReference type="SUPFAM" id="SSF50129">
    <property type="entry name" value="GroES-like"/>
    <property type="match status" value="2"/>
</dbReference>
<proteinExistence type="inferred from homology"/>
<keyword evidence="6 11" id="KW-0862">Zinc</keyword>
<dbReference type="PROSITE" id="PS00059">
    <property type="entry name" value="ADH_ZINC"/>
    <property type="match status" value="1"/>
</dbReference>
<dbReference type="STRING" id="109376.A0A0D3CDU0"/>
<dbReference type="CDD" id="cd08301">
    <property type="entry name" value="alcohol_DH_plants"/>
    <property type="match status" value="1"/>
</dbReference>
<dbReference type="EC" id="1.1.1.1" evidence="4"/>
<dbReference type="Pfam" id="PF08240">
    <property type="entry name" value="ADH_N"/>
    <property type="match status" value="1"/>
</dbReference>
<evidence type="ECO:0000256" key="6">
    <source>
        <dbReference type="ARBA" id="ARBA00022833"/>
    </source>
</evidence>
<evidence type="ECO:0000256" key="10">
    <source>
        <dbReference type="ARBA" id="ARBA00049243"/>
    </source>
</evidence>
<evidence type="ECO:0000256" key="2">
    <source>
        <dbReference type="ARBA" id="ARBA00010902"/>
    </source>
</evidence>
<evidence type="ECO:0000256" key="9">
    <source>
        <dbReference type="ARBA" id="ARBA00049164"/>
    </source>
</evidence>
<dbReference type="InterPro" id="IPR002328">
    <property type="entry name" value="ADH_Zn_CS"/>
</dbReference>
<dbReference type="Proteomes" id="UP000032141">
    <property type="component" value="Chromosome C5"/>
</dbReference>
<name>A0A0D3CDU0_BRAOL</name>
<keyword evidence="8" id="KW-0520">NAD</keyword>
<accession>A0A0D3CDU0</accession>
<evidence type="ECO:0000313" key="15">
    <source>
        <dbReference type="Proteomes" id="UP000032141"/>
    </source>
</evidence>
<dbReference type="GO" id="GO:0051903">
    <property type="term" value="F:S-(hydroxymethyl)glutathione dehydrogenase [NAD(P)+] activity"/>
    <property type="evidence" value="ECO:0007669"/>
    <property type="project" value="TreeGrafter"/>
</dbReference>
<feature type="domain" description="Alcohol dehydrogenase-like N-terminal" evidence="13">
    <location>
        <begin position="35"/>
        <end position="174"/>
    </location>
</feature>
<evidence type="ECO:0000313" key="14">
    <source>
        <dbReference type="EnsemblPlants" id="Bo5g049370.1"/>
    </source>
</evidence>
<evidence type="ECO:0000256" key="3">
    <source>
        <dbReference type="ARBA" id="ARBA00011738"/>
    </source>
</evidence>
<comment type="catalytic activity">
    <reaction evidence="9">
        <text>a secondary alcohol + NAD(+) = a ketone + NADH + H(+)</text>
        <dbReference type="Rhea" id="RHEA:10740"/>
        <dbReference type="ChEBI" id="CHEBI:15378"/>
        <dbReference type="ChEBI" id="CHEBI:17087"/>
        <dbReference type="ChEBI" id="CHEBI:35681"/>
        <dbReference type="ChEBI" id="CHEBI:57540"/>
        <dbReference type="ChEBI" id="CHEBI:57945"/>
        <dbReference type="EC" id="1.1.1.1"/>
    </reaction>
</comment>
<evidence type="ECO:0000259" key="12">
    <source>
        <dbReference type="Pfam" id="PF00107"/>
    </source>
</evidence>
<evidence type="ECO:0000256" key="5">
    <source>
        <dbReference type="ARBA" id="ARBA00022723"/>
    </source>
</evidence>
<dbReference type="GO" id="GO:0004022">
    <property type="term" value="F:alcohol dehydrogenase (NAD+) activity"/>
    <property type="evidence" value="ECO:0007669"/>
    <property type="project" value="UniProtKB-EC"/>
</dbReference>
<dbReference type="PANTHER" id="PTHR43880:SF39">
    <property type="entry name" value="ALCOHOL DEHYDROGENASE-LIKE 3"/>
    <property type="match status" value="1"/>
</dbReference>
<dbReference type="Pfam" id="PF00107">
    <property type="entry name" value="ADH_zinc_N"/>
    <property type="match status" value="1"/>
</dbReference>
<evidence type="ECO:0000259" key="13">
    <source>
        <dbReference type="Pfam" id="PF08240"/>
    </source>
</evidence>